<evidence type="ECO:0000313" key="2">
    <source>
        <dbReference type="Proteomes" id="UP000012040"/>
    </source>
</evidence>
<accession>M4VD63</accession>
<dbReference type="Proteomes" id="UP000012040">
    <property type="component" value="Chromosome"/>
</dbReference>
<dbReference type="EMBL" id="CP003537">
    <property type="protein sequence ID" value="AGH96430.1"/>
    <property type="molecule type" value="Genomic_DNA"/>
</dbReference>
<organism evidence="1 2">
    <name type="scientific">Pseudobdellovibrio exovorus JSS</name>
    <dbReference type="NCBI Taxonomy" id="1184267"/>
    <lineage>
        <taxon>Bacteria</taxon>
        <taxon>Pseudomonadati</taxon>
        <taxon>Bdellovibrionota</taxon>
        <taxon>Bdellovibrionia</taxon>
        <taxon>Bdellovibrionales</taxon>
        <taxon>Pseudobdellovibrionaceae</taxon>
        <taxon>Pseudobdellovibrio</taxon>
    </lineage>
</organism>
<name>M4VD63_9BACT</name>
<gene>
    <name evidence="1" type="ORF">A11Q_2214</name>
</gene>
<protein>
    <submittedName>
        <fullName evidence="1">Uncharacterized protein</fullName>
    </submittedName>
</protein>
<dbReference type="PATRIC" id="fig|1184267.3.peg.2241"/>
<sequence>MNEVFGEALVGSFAELDRGLVRVGLTKASDKVKMYLYENASLGIIR</sequence>
<reference evidence="1 2" key="1">
    <citation type="journal article" date="2013" name="ISME J.">
        <title>By their genes ye shall know them: genomic signatures of predatory bacteria.</title>
        <authorList>
            <person name="Pasternak Z."/>
            <person name="Pietrokovski S."/>
            <person name="Rotem O."/>
            <person name="Gophna U."/>
            <person name="Lurie-Weinberger M.N."/>
            <person name="Jurkevitch E."/>
        </authorList>
    </citation>
    <scope>NUCLEOTIDE SEQUENCE [LARGE SCALE GENOMIC DNA]</scope>
    <source>
        <strain evidence="1 2">JSS</strain>
    </source>
</reference>
<dbReference type="AlphaFoldDB" id="M4VD63"/>
<dbReference type="HOGENOM" id="CLU_3180640_0_0_7"/>
<dbReference type="STRING" id="1184267.A11Q_2214"/>
<proteinExistence type="predicted"/>
<dbReference type="KEGG" id="bex:A11Q_2214"/>
<keyword evidence="2" id="KW-1185">Reference proteome</keyword>
<evidence type="ECO:0000313" key="1">
    <source>
        <dbReference type="EMBL" id="AGH96430.1"/>
    </source>
</evidence>